<evidence type="ECO:0000313" key="6">
    <source>
        <dbReference type="EMBL" id="KRG60435.1"/>
    </source>
</evidence>
<dbReference type="InterPro" id="IPR011013">
    <property type="entry name" value="Gal_mutarotase_sf_dom"/>
</dbReference>
<sequence>MRMEQTQWRGIAVWELQSADALARISCFGGQLLSWQPAGASEVFWCSPQLQPPRPLRGGVPLCWPWFGKHPHDPQAPAHGLARTAAWQLDRVQLLEDGRMHLRLSPLASLHPGLAVEQQLWIGRHLEQAITSHNVGSQVEPLSQALHSYFQVADITAVRLLGVDGHRYSDALADGRLELQQGDWQFDHQQHGGRCDRIYLDVAGPVILADCVQGRRLQLQAQGGRALVLWTPGPELGQQISDVGSGWQHYVCIEVANAGTDTRQLLPGQSHTLQQSIHLLD</sequence>
<dbReference type="Gene3D" id="2.70.98.10">
    <property type="match status" value="1"/>
</dbReference>
<keyword evidence="7" id="KW-1185">Reference proteome</keyword>
<evidence type="ECO:0000256" key="3">
    <source>
        <dbReference type="ARBA" id="ARBA00023235"/>
    </source>
</evidence>
<proteinExistence type="inferred from homology"/>
<feature type="active site" evidence="5">
    <location>
        <position position="254"/>
    </location>
</feature>
<comment type="caution">
    <text evidence="6">The sequence shown here is derived from an EMBL/GenBank/DDBJ whole genome shotgun (WGS) entry which is preliminary data.</text>
</comment>
<dbReference type="PIRSF" id="PIRSF016020">
    <property type="entry name" value="PHexose_mutarotase"/>
    <property type="match status" value="1"/>
</dbReference>
<dbReference type="PATRIC" id="fig|266128.3.peg.1718"/>
<keyword evidence="3 4" id="KW-0413">Isomerase</keyword>
<dbReference type="GO" id="GO:0047938">
    <property type="term" value="F:glucose-6-phosphate 1-epimerase activity"/>
    <property type="evidence" value="ECO:0007669"/>
    <property type="project" value="UniProtKB-UniRule"/>
</dbReference>
<dbReference type="Proteomes" id="UP000051254">
    <property type="component" value="Unassembled WGS sequence"/>
</dbReference>
<dbReference type="GO" id="GO:0030246">
    <property type="term" value="F:carbohydrate binding"/>
    <property type="evidence" value="ECO:0007669"/>
    <property type="project" value="UniProtKB-UniRule"/>
</dbReference>
<evidence type="ECO:0000256" key="4">
    <source>
        <dbReference type="PIRNR" id="PIRNR016020"/>
    </source>
</evidence>
<reference evidence="6 7" key="1">
    <citation type="submission" date="2015-05" db="EMBL/GenBank/DDBJ databases">
        <title>Genome sequencing and analysis of members of genus Stenotrophomonas.</title>
        <authorList>
            <person name="Patil P.P."/>
            <person name="Midha S."/>
            <person name="Patil P.B."/>
        </authorList>
    </citation>
    <scope>NUCLEOTIDE SEQUENCE [LARGE SCALE GENOMIC DNA]</scope>
    <source>
        <strain evidence="6 7">DSM 17805</strain>
    </source>
</reference>
<organism evidence="6 7">
    <name type="scientific">Stenotrophomonas koreensis</name>
    <dbReference type="NCBI Taxonomy" id="266128"/>
    <lineage>
        <taxon>Bacteria</taxon>
        <taxon>Pseudomonadati</taxon>
        <taxon>Pseudomonadota</taxon>
        <taxon>Gammaproteobacteria</taxon>
        <taxon>Lysobacterales</taxon>
        <taxon>Lysobacteraceae</taxon>
        <taxon>Stenotrophomonas</taxon>
    </lineage>
</organism>
<dbReference type="InterPro" id="IPR025532">
    <property type="entry name" value="G6P_1-epimerase"/>
</dbReference>
<evidence type="ECO:0000256" key="5">
    <source>
        <dbReference type="PIRSR" id="PIRSR016020-1"/>
    </source>
</evidence>
<dbReference type="STRING" id="266128.ABB25_01210"/>
<dbReference type="InterPro" id="IPR014718">
    <property type="entry name" value="GH-type_carb-bd"/>
</dbReference>
<dbReference type="SUPFAM" id="SSF74650">
    <property type="entry name" value="Galactose mutarotase-like"/>
    <property type="match status" value="1"/>
</dbReference>
<dbReference type="PANTHER" id="PTHR11122">
    <property type="entry name" value="APOSPORY-ASSOCIATED PROTEIN C-RELATED"/>
    <property type="match status" value="1"/>
</dbReference>
<comment type="similarity">
    <text evidence="2 4">Belongs to the glucose-6-phosphate 1-epimerase family.</text>
</comment>
<name>A0A0R0C5D5_9GAMM</name>
<evidence type="ECO:0000256" key="2">
    <source>
        <dbReference type="ARBA" id="ARBA00005866"/>
    </source>
</evidence>
<evidence type="ECO:0000313" key="7">
    <source>
        <dbReference type="Proteomes" id="UP000051254"/>
    </source>
</evidence>
<dbReference type="CDD" id="cd09020">
    <property type="entry name" value="D-hex-6-P-epi_like"/>
    <property type="match status" value="1"/>
</dbReference>
<dbReference type="AlphaFoldDB" id="A0A0R0C5D5"/>
<dbReference type="Pfam" id="PF01263">
    <property type="entry name" value="Aldose_epim"/>
    <property type="match status" value="1"/>
</dbReference>
<comment type="catalytic activity">
    <reaction evidence="1">
        <text>alpha-D-glucose 6-phosphate = beta-D-glucose 6-phosphate</text>
        <dbReference type="Rhea" id="RHEA:16249"/>
        <dbReference type="ChEBI" id="CHEBI:58225"/>
        <dbReference type="ChEBI" id="CHEBI:58247"/>
        <dbReference type="EC" id="5.1.3.15"/>
    </reaction>
</comment>
<feature type="active site" evidence="5">
    <location>
        <position position="147"/>
    </location>
</feature>
<dbReference type="EC" id="5.1.3.15" evidence="4"/>
<accession>A0A0R0C5D5</accession>
<evidence type="ECO:0000256" key="1">
    <source>
        <dbReference type="ARBA" id="ARBA00001096"/>
    </source>
</evidence>
<dbReference type="PANTHER" id="PTHR11122:SF13">
    <property type="entry name" value="GLUCOSE-6-PHOSPHATE 1-EPIMERASE"/>
    <property type="match status" value="1"/>
</dbReference>
<protein>
    <recommendedName>
        <fullName evidence="4">Putative glucose-6-phosphate 1-epimerase</fullName>
        <ecNumber evidence="4">5.1.3.15</ecNumber>
    </recommendedName>
</protein>
<dbReference type="InterPro" id="IPR008183">
    <property type="entry name" value="Aldose_1/G6P_1-epimerase"/>
</dbReference>
<gene>
    <name evidence="6" type="ORF">ABB25_01210</name>
</gene>
<dbReference type="EMBL" id="LDJH01000003">
    <property type="protein sequence ID" value="KRG60435.1"/>
    <property type="molecule type" value="Genomic_DNA"/>
</dbReference>
<dbReference type="GO" id="GO:0005975">
    <property type="term" value="P:carbohydrate metabolic process"/>
    <property type="evidence" value="ECO:0007669"/>
    <property type="project" value="InterPro"/>
</dbReference>